<dbReference type="Proteomes" id="UP001562065">
    <property type="component" value="Unassembled WGS sequence"/>
</dbReference>
<evidence type="ECO:0000259" key="7">
    <source>
        <dbReference type="PROSITE" id="PS50850"/>
    </source>
</evidence>
<feature type="transmembrane region" description="Helical" evidence="6">
    <location>
        <begin position="404"/>
        <end position="423"/>
    </location>
</feature>
<gene>
    <name evidence="8" type="ORF">AB5I84_09015</name>
</gene>
<comment type="caution">
    <text evidence="8">The sequence shown here is derived from an EMBL/GenBank/DDBJ whole genome shotgun (WGS) entry which is preliminary data.</text>
</comment>
<keyword evidence="3 6" id="KW-0812">Transmembrane</keyword>
<dbReference type="Gene3D" id="1.20.1720.10">
    <property type="entry name" value="Multidrug resistance protein D"/>
    <property type="match status" value="1"/>
</dbReference>
<dbReference type="PROSITE" id="PS50850">
    <property type="entry name" value="MFS"/>
    <property type="match status" value="1"/>
</dbReference>
<feature type="transmembrane region" description="Helical" evidence="6">
    <location>
        <begin position="79"/>
        <end position="100"/>
    </location>
</feature>
<evidence type="ECO:0000313" key="9">
    <source>
        <dbReference type="Proteomes" id="UP001562065"/>
    </source>
</evidence>
<keyword evidence="2" id="KW-0813">Transport</keyword>
<dbReference type="SUPFAM" id="SSF103473">
    <property type="entry name" value="MFS general substrate transporter"/>
    <property type="match status" value="1"/>
</dbReference>
<dbReference type="Gene3D" id="1.20.1250.20">
    <property type="entry name" value="MFS general substrate transporter like domains"/>
    <property type="match status" value="1"/>
</dbReference>
<dbReference type="PANTHER" id="PTHR42718:SF9">
    <property type="entry name" value="MAJOR FACILITATOR SUPERFAMILY MULTIDRUG TRANSPORTER MFSC"/>
    <property type="match status" value="1"/>
</dbReference>
<keyword evidence="4 6" id="KW-1133">Transmembrane helix</keyword>
<feature type="transmembrane region" description="Helical" evidence="6">
    <location>
        <begin position="231"/>
        <end position="248"/>
    </location>
</feature>
<protein>
    <submittedName>
        <fullName evidence="8">MFS transporter</fullName>
    </submittedName>
</protein>
<evidence type="ECO:0000256" key="2">
    <source>
        <dbReference type="ARBA" id="ARBA00022448"/>
    </source>
</evidence>
<dbReference type="PANTHER" id="PTHR42718">
    <property type="entry name" value="MAJOR FACILITATOR SUPERFAMILY MULTIDRUG TRANSPORTER MFSC"/>
    <property type="match status" value="1"/>
</dbReference>
<dbReference type="InterPro" id="IPR020846">
    <property type="entry name" value="MFS_dom"/>
</dbReference>
<organism evidence="8 9">
    <name type="scientific">Isoalcanivorax beigongshangi</name>
    <dbReference type="NCBI Taxonomy" id="3238810"/>
    <lineage>
        <taxon>Bacteria</taxon>
        <taxon>Pseudomonadati</taxon>
        <taxon>Pseudomonadota</taxon>
        <taxon>Gammaproteobacteria</taxon>
        <taxon>Oceanospirillales</taxon>
        <taxon>Alcanivoracaceae</taxon>
        <taxon>Isoalcanivorax</taxon>
    </lineage>
</organism>
<feature type="transmembrane region" description="Helical" evidence="6">
    <location>
        <begin position="47"/>
        <end position="67"/>
    </location>
</feature>
<feature type="transmembrane region" description="Helical" evidence="6">
    <location>
        <begin position="142"/>
        <end position="163"/>
    </location>
</feature>
<feature type="domain" description="Major facilitator superfamily (MFS) profile" evidence="7">
    <location>
        <begin position="13"/>
        <end position="488"/>
    </location>
</feature>
<keyword evidence="5 6" id="KW-0472">Membrane</keyword>
<feature type="transmembrane region" description="Helical" evidence="6">
    <location>
        <begin position="269"/>
        <end position="292"/>
    </location>
</feature>
<evidence type="ECO:0000256" key="3">
    <source>
        <dbReference type="ARBA" id="ARBA00022692"/>
    </source>
</evidence>
<feature type="transmembrane region" description="Helical" evidence="6">
    <location>
        <begin position="307"/>
        <end position="326"/>
    </location>
</feature>
<feature type="transmembrane region" description="Helical" evidence="6">
    <location>
        <begin position="12"/>
        <end position="35"/>
    </location>
</feature>
<evidence type="ECO:0000256" key="5">
    <source>
        <dbReference type="ARBA" id="ARBA00023136"/>
    </source>
</evidence>
<dbReference type="Pfam" id="PF07690">
    <property type="entry name" value="MFS_1"/>
    <property type="match status" value="1"/>
</dbReference>
<dbReference type="CDD" id="cd17321">
    <property type="entry name" value="MFS_MMR_MDR_like"/>
    <property type="match status" value="1"/>
</dbReference>
<evidence type="ECO:0000256" key="6">
    <source>
        <dbReference type="SAM" id="Phobius"/>
    </source>
</evidence>
<dbReference type="InterPro" id="IPR011701">
    <property type="entry name" value="MFS"/>
</dbReference>
<name>A0ABV4AHH6_9GAMM</name>
<proteinExistence type="predicted"/>
<feature type="transmembrane region" description="Helical" evidence="6">
    <location>
        <begin position="201"/>
        <end position="219"/>
    </location>
</feature>
<comment type="subcellular location">
    <subcellularLocation>
        <location evidence="1">Membrane</location>
        <topology evidence="1">Multi-pass membrane protein</topology>
    </subcellularLocation>
</comment>
<keyword evidence="9" id="KW-1185">Reference proteome</keyword>
<evidence type="ECO:0000256" key="4">
    <source>
        <dbReference type="ARBA" id="ARBA00022989"/>
    </source>
</evidence>
<evidence type="ECO:0000256" key="1">
    <source>
        <dbReference type="ARBA" id="ARBA00004141"/>
    </source>
</evidence>
<feature type="transmembrane region" description="Helical" evidence="6">
    <location>
        <begin position="357"/>
        <end position="383"/>
    </location>
</feature>
<sequence>MAPSDTSLRRAALVAAAYLGTFLATISISIVNVALPTLQTALQTDLAGLQWVVSAYAIALSAFMLSAGPLADRYGHKRMWALSVLLFTLGAAVCAVAGSLPQLLWGRALQGLAGALLIPGAMPILTAAFPEPAARARVIGGWSAFSALALVLGPLCGGLLVQYSSWPSIFWLQVPLGLVTLVLGLWGINEMRDPDQAALDPVGQLLSVVWLGALTYALIRFGHAGFGDGRVQLALAVAVIGCIAFVLVEQRVAKPLLPLDMITKPWLGLPNLASFVLGFSGYASLFFLSLFLQQGQGQSPSATGTQLLPQFLLMGGVSLAFGRLLARWSLAPLLAWGYAAMGAALALMVLLGSDTGYGWVALLLAVLGIGMGIAVPGTAVMVMGRVPVGRAGSASATMNALRQTGMTLGIALLGSLMGLHALARMEHSSSTLGGSLELARAAVLAQQLPAEPALQAAYRTAMSQGFNVAMLVAGLSSLTVAWALWRRRSA</sequence>
<dbReference type="EMBL" id="JBGCUO010000001">
    <property type="protein sequence ID" value="MEY1662285.1"/>
    <property type="molecule type" value="Genomic_DNA"/>
</dbReference>
<feature type="transmembrane region" description="Helical" evidence="6">
    <location>
        <begin position="333"/>
        <end position="351"/>
    </location>
</feature>
<dbReference type="RefSeq" id="WP_369455521.1">
    <property type="nucleotide sequence ID" value="NZ_JBGCUO010000001.1"/>
</dbReference>
<reference evidence="8 9" key="1">
    <citation type="submission" date="2024-07" db="EMBL/GenBank/DDBJ databases">
        <authorList>
            <person name="Ren Q."/>
        </authorList>
    </citation>
    <scope>NUCLEOTIDE SEQUENCE [LARGE SCALE GENOMIC DNA]</scope>
    <source>
        <strain evidence="8 9">REN37</strain>
    </source>
</reference>
<feature type="transmembrane region" description="Helical" evidence="6">
    <location>
        <begin position="169"/>
        <end position="189"/>
    </location>
</feature>
<accession>A0ABV4AHH6</accession>
<feature type="transmembrane region" description="Helical" evidence="6">
    <location>
        <begin position="466"/>
        <end position="485"/>
    </location>
</feature>
<evidence type="ECO:0000313" key="8">
    <source>
        <dbReference type="EMBL" id="MEY1662285.1"/>
    </source>
</evidence>
<feature type="transmembrane region" description="Helical" evidence="6">
    <location>
        <begin position="112"/>
        <end position="130"/>
    </location>
</feature>
<dbReference type="InterPro" id="IPR036259">
    <property type="entry name" value="MFS_trans_sf"/>
</dbReference>